<dbReference type="GO" id="GO:0008270">
    <property type="term" value="F:zinc ion binding"/>
    <property type="evidence" value="ECO:0007669"/>
    <property type="project" value="InterPro"/>
</dbReference>
<evidence type="ECO:0000256" key="2">
    <source>
        <dbReference type="ARBA" id="ARBA00012925"/>
    </source>
</evidence>
<feature type="domain" description="Alpha-carbonic anhydrase" evidence="9">
    <location>
        <begin position="27"/>
        <end position="291"/>
    </location>
</feature>
<dbReference type="InterPro" id="IPR023561">
    <property type="entry name" value="Carbonic_anhydrase_a-class"/>
</dbReference>
<dbReference type="PhylomeDB" id="A0A0G4ECA8"/>
<organism evidence="10 11">
    <name type="scientific">Vitrella brassicaformis (strain CCMP3155)</name>
    <dbReference type="NCBI Taxonomy" id="1169540"/>
    <lineage>
        <taxon>Eukaryota</taxon>
        <taxon>Sar</taxon>
        <taxon>Alveolata</taxon>
        <taxon>Colpodellida</taxon>
        <taxon>Vitrellaceae</taxon>
        <taxon>Vitrella</taxon>
    </lineage>
</organism>
<comment type="catalytic activity">
    <reaction evidence="6">
        <text>hydrogencarbonate + H(+) = CO2 + H2O</text>
        <dbReference type="Rhea" id="RHEA:10748"/>
        <dbReference type="ChEBI" id="CHEBI:15377"/>
        <dbReference type="ChEBI" id="CHEBI:15378"/>
        <dbReference type="ChEBI" id="CHEBI:16526"/>
        <dbReference type="ChEBI" id="CHEBI:17544"/>
        <dbReference type="EC" id="4.2.1.1"/>
    </reaction>
</comment>
<dbReference type="CDD" id="cd03124">
    <property type="entry name" value="alpha_CA_prokaryotic_like"/>
    <property type="match status" value="1"/>
</dbReference>
<evidence type="ECO:0000256" key="5">
    <source>
        <dbReference type="ARBA" id="ARBA00023239"/>
    </source>
</evidence>
<evidence type="ECO:0000256" key="8">
    <source>
        <dbReference type="SAM" id="SignalP"/>
    </source>
</evidence>
<dbReference type="Pfam" id="PF00194">
    <property type="entry name" value="Carb_anhydrase"/>
    <property type="match status" value="1"/>
</dbReference>
<dbReference type="Gene3D" id="3.10.200.10">
    <property type="entry name" value="Alpha carbonic anhydrase"/>
    <property type="match status" value="1"/>
</dbReference>
<feature type="chain" id="PRO_5005187415" description="carbonic anhydrase" evidence="8">
    <location>
        <begin position="23"/>
        <end position="421"/>
    </location>
</feature>
<dbReference type="InterPro" id="IPR036398">
    <property type="entry name" value="CA_dom_sf"/>
</dbReference>
<evidence type="ECO:0000256" key="7">
    <source>
        <dbReference type="SAM" id="MobiDB-lite"/>
    </source>
</evidence>
<feature type="signal peptide" evidence="8">
    <location>
        <begin position="1"/>
        <end position="22"/>
    </location>
</feature>
<evidence type="ECO:0000313" key="10">
    <source>
        <dbReference type="EMBL" id="CEL93341.1"/>
    </source>
</evidence>
<dbReference type="STRING" id="1169540.A0A0G4ECA8"/>
<dbReference type="PANTHER" id="PTHR18952">
    <property type="entry name" value="CARBONIC ANHYDRASE"/>
    <property type="match status" value="1"/>
</dbReference>
<name>A0A0G4ECA8_VITBC</name>
<gene>
    <name evidence="10" type="ORF">Vbra_20174</name>
</gene>
<keyword evidence="5" id="KW-0456">Lyase</keyword>
<dbReference type="InterPro" id="IPR001148">
    <property type="entry name" value="CA_dom"/>
</dbReference>
<dbReference type="PROSITE" id="PS51144">
    <property type="entry name" value="ALPHA_CA_2"/>
    <property type="match status" value="1"/>
</dbReference>
<evidence type="ECO:0000256" key="3">
    <source>
        <dbReference type="ARBA" id="ARBA00022723"/>
    </source>
</evidence>
<feature type="region of interest" description="Disordered" evidence="7">
    <location>
        <begin position="343"/>
        <end position="405"/>
    </location>
</feature>
<dbReference type="InParanoid" id="A0A0G4ECA8"/>
<evidence type="ECO:0000256" key="4">
    <source>
        <dbReference type="ARBA" id="ARBA00022833"/>
    </source>
</evidence>
<dbReference type="PANTHER" id="PTHR18952:SF265">
    <property type="entry name" value="CARBONIC ANHYDRASE"/>
    <property type="match status" value="1"/>
</dbReference>
<evidence type="ECO:0000256" key="1">
    <source>
        <dbReference type="ARBA" id="ARBA00010718"/>
    </source>
</evidence>
<dbReference type="SMART" id="SM01057">
    <property type="entry name" value="Carb_anhydrase"/>
    <property type="match status" value="1"/>
</dbReference>
<dbReference type="Proteomes" id="UP000041254">
    <property type="component" value="Unassembled WGS sequence"/>
</dbReference>
<protein>
    <recommendedName>
        <fullName evidence="2">carbonic anhydrase</fullName>
        <ecNumber evidence="2">4.2.1.1</ecNumber>
    </recommendedName>
</protein>
<feature type="compositionally biased region" description="Basic and acidic residues" evidence="7">
    <location>
        <begin position="365"/>
        <end position="385"/>
    </location>
</feature>
<reference evidence="10 11" key="1">
    <citation type="submission" date="2014-11" db="EMBL/GenBank/DDBJ databases">
        <authorList>
            <person name="Zhu J."/>
            <person name="Qi W."/>
            <person name="Song R."/>
        </authorList>
    </citation>
    <scope>NUCLEOTIDE SEQUENCE [LARGE SCALE GENOMIC DNA]</scope>
</reference>
<dbReference type="EC" id="4.2.1.1" evidence="2"/>
<keyword evidence="4" id="KW-0862">Zinc</keyword>
<evidence type="ECO:0000256" key="6">
    <source>
        <dbReference type="ARBA" id="ARBA00048348"/>
    </source>
</evidence>
<keyword evidence="11" id="KW-1185">Reference proteome</keyword>
<evidence type="ECO:0000313" key="11">
    <source>
        <dbReference type="Proteomes" id="UP000041254"/>
    </source>
</evidence>
<dbReference type="GO" id="GO:0004089">
    <property type="term" value="F:carbonate dehydratase activity"/>
    <property type="evidence" value="ECO:0007669"/>
    <property type="project" value="UniProtKB-EC"/>
</dbReference>
<dbReference type="SUPFAM" id="SSF51069">
    <property type="entry name" value="Carbonic anhydrase"/>
    <property type="match status" value="1"/>
</dbReference>
<proteinExistence type="inferred from homology"/>
<keyword evidence="3" id="KW-0479">Metal-binding</keyword>
<keyword evidence="8" id="KW-0732">Signal</keyword>
<dbReference type="InterPro" id="IPR041891">
    <property type="entry name" value="Alpha_CA_prokaryot-like"/>
</dbReference>
<dbReference type="VEuPathDB" id="CryptoDB:Vbra_20174"/>
<sequence length="421" mass="47493">MALRYLLTVAIAWLVLADTALGADAPFDWDENGGDWAELDIPGNECGNTLRQSPIDIRRGGHSFLGGHTLPDPLNIKPNEVVPGQSAVSFLYPKLTTNMTIMWGPEANPIFVEVELRDTERKADLGYLRYLTKTFTAVSFHFHARSEHTFDGKQLPLEMHIVHVRTDTDGAMQPEFAVLGYVFDVGFKENEFLASLENPAQDGPRIPSIENPEVVYEVDSDLSDLAAFASTSSIYHYAGSLTTPPCTQAVNWFVVEKPQLATRRQLEMWIRAHYNGTNYRLTQNPEVYEGEAERKNRLTDEYKVLKIKGEVVASLLPVDLTHEMPVGGELPSNMKTVFMLKEEAEEEQEQDTTSGREPPRMPVGRQERHDKPPAFREEEREAKEEQEQDTTSGGRDTDTDEGDLEVFLHAWKKNLERAEGD</sequence>
<evidence type="ECO:0000259" key="9">
    <source>
        <dbReference type="PROSITE" id="PS51144"/>
    </source>
</evidence>
<comment type="similarity">
    <text evidence="1">Belongs to the alpha-carbonic anhydrase family.</text>
</comment>
<dbReference type="OrthoDB" id="5986706at2759"/>
<dbReference type="AlphaFoldDB" id="A0A0G4ECA8"/>
<dbReference type="EMBL" id="CDMY01000158">
    <property type="protein sequence ID" value="CEL93341.1"/>
    <property type="molecule type" value="Genomic_DNA"/>
</dbReference>
<accession>A0A0G4ECA8</accession>